<keyword evidence="1" id="KW-0732">Signal</keyword>
<keyword evidence="3" id="KW-1185">Reference proteome</keyword>
<proteinExistence type="predicted"/>
<dbReference type="AlphaFoldDB" id="A0A1Q8CVZ1"/>
<gene>
    <name evidence="2" type="ORF">BU204_06135</name>
</gene>
<evidence type="ECO:0000256" key="1">
    <source>
        <dbReference type="SAM" id="SignalP"/>
    </source>
</evidence>
<dbReference type="Proteomes" id="UP000185596">
    <property type="component" value="Unassembled WGS sequence"/>
</dbReference>
<organism evidence="2 3">
    <name type="scientific">Actinophytocola xanthii</name>
    <dbReference type="NCBI Taxonomy" id="1912961"/>
    <lineage>
        <taxon>Bacteria</taxon>
        <taxon>Bacillati</taxon>
        <taxon>Actinomycetota</taxon>
        <taxon>Actinomycetes</taxon>
        <taxon>Pseudonocardiales</taxon>
        <taxon>Pseudonocardiaceae</taxon>
    </lineage>
</organism>
<comment type="caution">
    <text evidence="2">The sequence shown here is derived from an EMBL/GenBank/DDBJ whole genome shotgun (WGS) entry which is preliminary data.</text>
</comment>
<feature type="signal peptide" evidence="1">
    <location>
        <begin position="1"/>
        <end position="25"/>
    </location>
</feature>
<dbReference type="OrthoDB" id="3395114at2"/>
<dbReference type="RefSeq" id="WP_075124554.1">
    <property type="nucleotide sequence ID" value="NZ_MSIE01000007.1"/>
</dbReference>
<protein>
    <submittedName>
        <fullName evidence="2">Uncharacterized protein</fullName>
    </submittedName>
</protein>
<evidence type="ECO:0000313" key="3">
    <source>
        <dbReference type="Proteomes" id="UP000185596"/>
    </source>
</evidence>
<accession>A0A1Q8CVZ1</accession>
<reference evidence="2 3" key="1">
    <citation type="submission" date="2016-12" db="EMBL/GenBank/DDBJ databases">
        <title>The draft genome sequence of Actinophytocola sp. 11-183.</title>
        <authorList>
            <person name="Wang W."/>
            <person name="Yuan L."/>
        </authorList>
    </citation>
    <scope>NUCLEOTIDE SEQUENCE [LARGE SCALE GENOMIC DNA]</scope>
    <source>
        <strain evidence="2 3">11-183</strain>
    </source>
</reference>
<name>A0A1Q8CVZ1_9PSEU</name>
<feature type="chain" id="PRO_5012570509" evidence="1">
    <location>
        <begin position="26"/>
        <end position="97"/>
    </location>
</feature>
<sequence length="97" mass="10160">MRNNLLTAAVLVAGTLTVLASPASASEGPGSLCTTVDPTPVYANRDFTGYLFTLSPGRGFRAHSGWGVDSTLLGAYGHGAERPDRDGYVRGHHLRGC</sequence>
<dbReference type="EMBL" id="MSIE01000007">
    <property type="protein sequence ID" value="OLF18527.1"/>
    <property type="molecule type" value="Genomic_DNA"/>
</dbReference>
<evidence type="ECO:0000313" key="2">
    <source>
        <dbReference type="EMBL" id="OLF18527.1"/>
    </source>
</evidence>